<keyword evidence="1" id="KW-1133">Transmembrane helix</keyword>
<evidence type="ECO:0000313" key="3">
    <source>
        <dbReference type="Proteomes" id="UP000325623"/>
    </source>
</evidence>
<accession>A0A5P8PHS5</accession>
<dbReference type="RefSeq" id="YP_010644386.1">
    <property type="nucleotide sequence ID" value="NC_070624.1"/>
</dbReference>
<keyword evidence="1" id="KW-0812">Transmembrane</keyword>
<protein>
    <submittedName>
        <fullName evidence="2">Uncharacterized protein</fullName>
    </submittedName>
</protein>
<dbReference type="KEGG" id="vg:77850610"/>
<organism evidence="2 3">
    <name type="scientific">Bacillus phage 000TH010</name>
    <dbReference type="NCBI Taxonomy" id="2601652"/>
    <lineage>
        <taxon>Viruses</taxon>
        <taxon>Duplodnaviria</taxon>
        <taxon>Heunggongvirae</taxon>
        <taxon>Uroviricota</taxon>
        <taxon>Caudoviricetes</taxon>
        <taxon>Trautnerviridae</taxon>
        <taxon>Polsinellivirinae</taxon>
        <taxon>Rivavirus</taxon>
        <taxon>Rivavirus rv000TH010</taxon>
    </lineage>
</organism>
<feature type="transmembrane region" description="Helical" evidence="1">
    <location>
        <begin position="76"/>
        <end position="94"/>
    </location>
</feature>
<gene>
    <name evidence="2" type="primary">75</name>
    <name evidence="2" type="ORF">000TH010_75</name>
</gene>
<sequence length="103" mass="11649">MKPLKIFGWMSMLIGSGAFTYYAMRMNPTGEELLIFTLALLGFVFKIVIDELQEVMKRFKENGGEERIQLSFSNKVMIMVMAVFAIYGGLRYAVSTITMIMGA</sequence>
<feature type="transmembrane region" description="Helical" evidence="1">
    <location>
        <begin position="33"/>
        <end position="49"/>
    </location>
</feature>
<keyword evidence="1" id="KW-0472">Membrane</keyword>
<feature type="transmembrane region" description="Helical" evidence="1">
    <location>
        <begin position="6"/>
        <end position="24"/>
    </location>
</feature>
<name>A0A5P8PHS5_9CAUD</name>
<dbReference type="GeneID" id="77850610"/>
<proteinExistence type="predicted"/>
<dbReference type="EMBL" id="MN176219">
    <property type="protein sequence ID" value="QFR56288.1"/>
    <property type="molecule type" value="Genomic_DNA"/>
</dbReference>
<reference evidence="2 3" key="1">
    <citation type="submission" date="2019-07" db="EMBL/GenBank/DDBJ databases">
        <authorList>
            <person name="Tomko B.E."/>
            <person name="Krukonis G.P."/>
            <person name="Delesalle V.A."/>
        </authorList>
    </citation>
    <scope>NUCLEOTIDE SEQUENCE [LARGE SCALE GENOMIC DNA]</scope>
</reference>
<evidence type="ECO:0000313" key="2">
    <source>
        <dbReference type="EMBL" id="QFR56288.1"/>
    </source>
</evidence>
<keyword evidence="3" id="KW-1185">Reference proteome</keyword>
<evidence type="ECO:0000256" key="1">
    <source>
        <dbReference type="SAM" id="Phobius"/>
    </source>
</evidence>
<dbReference type="Proteomes" id="UP000325623">
    <property type="component" value="Segment"/>
</dbReference>